<dbReference type="Pfam" id="PF09346">
    <property type="entry name" value="SMI1_KNR4"/>
    <property type="match status" value="1"/>
</dbReference>
<feature type="domain" description="Knr4/Smi1-like" evidence="1">
    <location>
        <begin position="20"/>
        <end position="146"/>
    </location>
</feature>
<accession>A0ABS1WH57</accession>
<dbReference type="EMBL" id="JAEMEF010000001">
    <property type="protein sequence ID" value="MBL7558452.1"/>
    <property type="molecule type" value="Genomic_DNA"/>
</dbReference>
<dbReference type="RefSeq" id="WP_202998512.1">
    <property type="nucleotide sequence ID" value="NZ_JAEMEF010000001.1"/>
</dbReference>
<dbReference type="Gene3D" id="3.40.1580.10">
    <property type="entry name" value="SMI1/KNR4-like"/>
    <property type="match status" value="1"/>
</dbReference>
<evidence type="ECO:0000313" key="3">
    <source>
        <dbReference type="Proteomes" id="UP000605013"/>
    </source>
</evidence>
<dbReference type="SUPFAM" id="SSF160631">
    <property type="entry name" value="SMI1/KNR4-like"/>
    <property type="match status" value="1"/>
</dbReference>
<dbReference type="SMART" id="SM00860">
    <property type="entry name" value="SMI1_KNR4"/>
    <property type="match status" value="1"/>
</dbReference>
<proteinExistence type="predicted"/>
<sequence>MKYLNKIVAQLDKWETIYKGCSQNQIKEIEEVSGNKLPECYLEFLEIMGFEMDRKAPGMRGYLVGTTVFYPSIKWLNETWTEQLKEDGGSFELPENTFVFYDHQGYLSAFFRLDEGDNPPVYGYEEGYEGDYFPKIADSLSSFYERHLEGDKTLFSELRN</sequence>
<dbReference type="Proteomes" id="UP000605013">
    <property type="component" value="Unassembled WGS sequence"/>
</dbReference>
<evidence type="ECO:0000259" key="1">
    <source>
        <dbReference type="SMART" id="SM00860"/>
    </source>
</evidence>
<reference evidence="2 3" key="1">
    <citation type="submission" date="2020-12" db="EMBL/GenBank/DDBJ databases">
        <title>Olleya sediminilitoris sp. nov., isolated from a tidal flat.</title>
        <authorList>
            <person name="Park S."/>
            <person name="Yoon J.-H."/>
        </authorList>
    </citation>
    <scope>NUCLEOTIDE SEQUENCE [LARGE SCALE GENOMIC DNA]</scope>
    <source>
        <strain evidence="2 3">YSTF-M6</strain>
    </source>
</reference>
<evidence type="ECO:0000313" key="2">
    <source>
        <dbReference type="EMBL" id="MBL7558452.1"/>
    </source>
</evidence>
<gene>
    <name evidence="2" type="ORF">JAO71_01450</name>
</gene>
<dbReference type="InterPro" id="IPR018958">
    <property type="entry name" value="Knr4/Smi1-like_dom"/>
</dbReference>
<keyword evidence="3" id="KW-1185">Reference proteome</keyword>
<dbReference type="InterPro" id="IPR037883">
    <property type="entry name" value="Knr4/Smi1-like_sf"/>
</dbReference>
<protein>
    <submittedName>
        <fullName evidence="2">SMI1/KNR4 family protein</fullName>
    </submittedName>
</protein>
<name>A0ABS1WH57_9FLAO</name>
<organism evidence="2 3">
    <name type="scientific">Olleya sediminilitoris</name>
    <dbReference type="NCBI Taxonomy" id="2795739"/>
    <lineage>
        <taxon>Bacteria</taxon>
        <taxon>Pseudomonadati</taxon>
        <taxon>Bacteroidota</taxon>
        <taxon>Flavobacteriia</taxon>
        <taxon>Flavobacteriales</taxon>
        <taxon>Flavobacteriaceae</taxon>
    </lineage>
</organism>
<comment type="caution">
    <text evidence="2">The sequence shown here is derived from an EMBL/GenBank/DDBJ whole genome shotgun (WGS) entry which is preliminary data.</text>
</comment>